<reference evidence="10" key="1">
    <citation type="journal article" date="2019" name="Int. J. Syst. Evol. Microbiol.">
        <title>The Global Catalogue of Microorganisms (GCM) 10K type strain sequencing project: providing services to taxonomists for standard genome sequencing and annotation.</title>
        <authorList>
            <consortium name="The Broad Institute Genomics Platform"/>
            <consortium name="The Broad Institute Genome Sequencing Center for Infectious Disease"/>
            <person name="Wu L."/>
            <person name="Ma J."/>
        </authorList>
    </citation>
    <scope>NUCLEOTIDE SEQUENCE [LARGE SCALE GENOMIC DNA]</scope>
    <source>
        <strain evidence="10">CGMCC 1.10188</strain>
    </source>
</reference>
<comment type="similarity">
    <text evidence="2">Belongs to the AzlC family.</text>
</comment>
<dbReference type="EMBL" id="BMDZ01000032">
    <property type="protein sequence ID" value="GGB45376.1"/>
    <property type="molecule type" value="Genomic_DNA"/>
</dbReference>
<dbReference type="InterPro" id="IPR011606">
    <property type="entry name" value="Brnchd-chn_aa_trnsp_permease"/>
</dbReference>
<comment type="subcellular location">
    <subcellularLocation>
        <location evidence="1">Cell membrane</location>
        <topology evidence="1">Multi-pass membrane protein</topology>
    </subcellularLocation>
</comment>
<evidence type="ECO:0000256" key="7">
    <source>
        <dbReference type="ARBA" id="ARBA00023136"/>
    </source>
</evidence>
<evidence type="ECO:0000256" key="8">
    <source>
        <dbReference type="SAM" id="Phobius"/>
    </source>
</evidence>
<dbReference type="PANTHER" id="PTHR34979:SF1">
    <property type="entry name" value="INNER MEMBRANE PROTEIN YGAZ"/>
    <property type="match status" value="1"/>
</dbReference>
<keyword evidence="5 8" id="KW-0812">Transmembrane</keyword>
<evidence type="ECO:0000313" key="9">
    <source>
        <dbReference type="EMBL" id="GGB45376.1"/>
    </source>
</evidence>
<gene>
    <name evidence="9" type="ORF">GCM10011505_28290</name>
</gene>
<keyword evidence="10" id="KW-1185">Reference proteome</keyword>
<dbReference type="PANTHER" id="PTHR34979">
    <property type="entry name" value="INNER MEMBRANE PROTEIN YGAZ"/>
    <property type="match status" value="1"/>
</dbReference>
<dbReference type="Pfam" id="PF03591">
    <property type="entry name" value="AzlC"/>
    <property type="match status" value="1"/>
</dbReference>
<evidence type="ECO:0000256" key="4">
    <source>
        <dbReference type="ARBA" id="ARBA00022475"/>
    </source>
</evidence>
<protein>
    <recommendedName>
        <fullName evidence="11">AzlC family protein</fullName>
    </recommendedName>
</protein>
<keyword evidence="3" id="KW-0813">Transport</keyword>
<organism evidence="9 10">
    <name type="scientific">Tistrella bauzanensis</name>
    <dbReference type="NCBI Taxonomy" id="657419"/>
    <lineage>
        <taxon>Bacteria</taxon>
        <taxon>Pseudomonadati</taxon>
        <taxon>Pseudomonadota</taxon>
        <taxon>Alphaproteobacteria</taxon>
        <taxon>Geminicoccales</taxon>
        <taxon>Geminicoccaceae</taxon>
        <taxon>Tistrella</taxon>
    </lineage>
</organism>
<evidence type="ECO:0008006" key="11">
    <source>
        <dbReference type="Google" id="ProtNLM"/>
    </source>
</evidence>
<keyword evidence="7 8" id="KW-0472">Membrane</keyword>
<comment type="caution">
    <text evidence="9">The sequence shown here is derived from an EMBL/GenBank/DDBJ whole genome shotgun (WGS) entry which is preliminary data.</text>
</comment>
<keyword evidence="4" id="KW-1003">Cell membrane</keyword>
<keyword evidence="6 8" id="KW-1133">Transmembrane helix</keyword>
<evidence type="ECO:0000256" key="1">
    <source>
        <dbReference type="ARBA" id="ARBA00004651"/>
    </source>
</evidence>
<dbReference type="RefSeq" id="WP_188578957.1">
    <property type="nucleotide sequence ID" value="NZ_BMDZ01000032.1"/>
</dbReference>
<evidence type="ECO:0000313" key="10">
    <source>
        <dbReference type="Proteomes" id="UP000603352"/>
    </source>
</evidence>
<name>A0ABQ1IMX7_9PROT</name>
<proteinExistence type="inferred from homology"/>
<evidence type="ECO:0000256" key="5">
    <source>
        <dbReference type="ARBA" id="ARBA00022692"/>
    </source>
</evidence>
<evidence type="ECO:0000256" key="3">
    <source>
        <dbReference type="ARBA" id="ARBA00022448"/>
    </source>
</evidence>
<feature type="transmembrane region" description="Helical" evidence="8">
    <location>
        <begin position="70"/>
        <end position="97"/>
    </location>
</feature>
<dbReference type="Proteomes" id="UP000603352">
    <property type="component" value="Unassembled WGS sequence"/>
</dbReference>
<feature type="transmembrane region" description="Helical" evidence="8">
    <location>
        <begin position="30"/>
        <end position="50"/>
    </location>
</feature>
<sequence length="123" mass="12611">MSDHVTPDDAPSPGVASIPLKTAWLARFKLALPIMAAYLSGAFSFGLLAIESGLPPWAAVAMSVLVYAGAAQFMAVALIAAGTAMPAVVLAVGVLNLRPWPCPASGRPWGALAGPPAWRFMPA</sequence>
<evidence type="ECO:0000256" key="6">
    <source>
        <dbReference type="ARBA" id="ARBA00022989"/>
    </source>
</evidence>
<accession>A0ABQ1IMX7</accession>
<evidence type="ECO:0000256" key="2">
    <source>
        <dbReference type="ARBA" id="ARBA00010735"/>
    </source>
</evidence>